<protein>
    <submittedName>
        <fullName evidence="3">Leucine-rich repeat domain-containing protein</fullName>
    </submittedName>
    <submittedName>
        <fullName evidence="4">Leucine-rich_repeat domain-containing protein</fullName>
    </submittedName>
</protein>
<evidence type="ECO:0000313" key="5">
    <source>
        <dbReference type="Proteomes" id="UP001642409"/>
    </source>
</evidence>
<dbReference type="Proteomes" id="UP001642409">
    <property type="component" value="Unassembled WGS sequence"/>
</dbReference>
<keyword evidence="1" id="KW-0433">Leucine-rich repeat</keyword>
<dbReference type="SUPFAM" id="SSF52058">
    <property type="entry name" value="L domain-like"/>
    <property type="match status" value="1"/>
</dbReference>
<dbReference type="EMBL" id="CATOUU010000002">
    <property type="protein sequence ID" value="CAI9912467.1"/>
    <property type="molecule type" value="Genomic_DNA"/>
</dbReference>
<evidence type="ECO:0000313" key="4">
    <source>
        <dbReference type="EMBL" id="CAL6078460.1"/>
    </source>
</evidence>
<evidence type="ECO:0000256" key="1">
    <source>
        <dbReference type="ARBA" id="ARBA00022614"/>
    </source>
</evidence>
<dbReference type="InterPro" id="IPR001611">
    <property type="entry name" value="Leu-rich_rpt"/>
</dbReference>
<evidence type="ECO:0000313" key="3">
    <source>
        <dbReference type="EMBL" id="CAI9912467.1"/>
    </source>
</evidence>
<reference evidence="3" key="1">
    <citation type="submission" date="2023-06" db="EMBL/GenBank/DDBJ databases">
        <authorList>
            <person name="Kurt Z."/>
        </authorList>
    </citation>
    <scope>NUCLEOTIDE SEQUENCE</scope>
</reference>
<dbReference type="InterPro" id="IPR050836">
    <property type="entry name" value="SDS22/Internalin_LRR"/>
</dbReference>
<dbReference type="PANTHER" id="PTHR46652:SF3">
    <property type="entry name" value="LEUCINE-RICH REPEAT-CONTAINING PROTEIN 9"/>
    <property type="match status" value="1"/>
</dbReference>
<comment type="caution">
    <text evidence="3">The sequence shown here is derived from an EMBL/GenBank/DDBJ whole genome shotgun (WGS) entry which is preliminary data.</text>
</comment>
<keyword evidence="5" id="KW-1185">Reference proteome</keyword>
<dbReference type="EMBL" id="CAXDID020000334">
    <property type="protein sequence ID" value="CAL6078460.1"/>
    <property type="molecule type" value="Genomic_DNA"/>
</dbReference>
<name>A0AA86N3T8_9EUKA</name>
<dbReference type="SMART" id="SM00365">
    <property type="entry name" value="LRR_SD22"/>
    <property type="match status" value="5"/>
</dbReference>
<organism evidence="3">
    <name type="scientific">Hexamita inflata</name>
    <dbReference type="NCBI Taxonomy" id="28002"/>
    <lineage>
        <taxon>Eukaryota</taxon>
        <taxon>Metamonada</taxon>
        <taxon>Diplomonadida</taxon>
        <taxon>Hexamitidae</taxon>
        <taxon>Hexamitinae</taxon>
        <taxon>Hexamita</taxon>
    </lineage>
</organism>
<reference evidence="4 5" key="2">
    <citation type="submission" date="2024-07" db="EMBL/GenBank/DDBJ databases">
        <authorList>
            <person name="Akdeniz Z."/>
        </authorList>
    </citation>
    <scope>NUCLEOTIDE SEQUENCE [LARGE SCALE GENOMIC DNA]</scope>
</reference>
<accession>A0AA86N3T8</accession>
<dbReference type="Gene3D" id="3.80.10.10">
    <property type="entry name" value="Ribonuclease Inhibitor"/>
    <property type="match status" value="1"/>
</dbReference>
<evidence type="ECO:0000256" key="2">
    <source>
        <dbReference type="ARBA" id="ARBA00022737"/>
    </source>
</evidence>
<gene>
    <name evidence="3" type="ORF">HINF_LOCUS112</name>
    <name evidence="4" type="ORF">HINF_LOCUS58914</name>
</gene>
<dbReference type="InterPro" id="IPR032675">
    <property type="entry name" value="LRR_dom_sf"/>
</dbReference>
<dbReference type="PANTHER" id="PTHR46652">
    <property type="entry name" value="LEUCINE-RICH REPEAT AND IQ DOMAIN-CONTAINING PROTEIN 1-RELATED"/>
    <property type="match status" value="1"/>
</dbReference>
<keyword evidence="2" id="KW-0677">Repeat</keyword>
<sequence>MDSSEHSSEQNMINELRDQIEDKKLIIEMNDDLENIEFMNDFNIEELSINFCPNIIPKLSNSNIKKIILDNCGIHCLNDFQLPNLETLIVQESNFEDSHKLLQSLVQFKKLKELELKGYENLELNLIPLQLTELCLNRCNLKNIEQLSQLPKLTQLILYGNQDVDITSLSQMFQLTELNVYECCLKNVDALGSLLYLKKLSISNNDGRYFFQDIDQIKSLVNLKELYLSNNQSLDINSLQHLVNLKELDLSFNSYINIQPLQYLKSLSSLKLYQCSIIDLTYLKPLINLKELDISVNNIVYLEPLKELQQIVSLSAYSNKIRYYSVLNNHPNSSSYKLGNQDQTTKIVIMFAKELRDINAQISSLKSMRLLRSNLKSKMKLKRNKIEQCLQRIIDDSTQFIQQVASFFQQLSTFQNSQ</sequence>
<dbReference type="PROSITE" id="PS51450">
    <property type="entry name" value="LRR"/>
    <property type="match status" value="4"/>
</dbReference>
<proteinExistence type="predicted"/>
<dbReference type="AlphaFoldDB" id="A0AA86N3T8"/>